<keyword evidence="1" id="KW-0472">Membrane</keyword>
<evidence type="ECO:0000259" key="2">
    <source>
        <dbReference type="Pfam" id="PF00561"/>
    </source>
</evidence>
<reference evidence="3" key="1">
    <citation type="journal article" date="2020" name="Stud. Mycol.">
        <title>101 Dothideomycetes genomes: a test case for predicting lifestyles and emergence of pathogens.</title>
        <authorList>
            <person name="Haridas S."/>
            <person name="Albert R."/>
            <person name="Binder M."/>
            <person name="Bloem J."/>
            <person name="Labutti K."/>
            <person name="Salamov A."/>
            <person name="Andreopoulos B."/>
            <person name="Baker S."/>
            <person name="Barry K."/>
            <person name="Bills G."/>
            <person name="Bluhm B."/>
            <person name="Cannon C."/>
            <person name="Castanera R."/>
            <person name="Culley D."/>
            <person name="Daum C."/>
            <person name="Ezra D."/>
            <person name="Gonzalez J."/>
            <person name="Henrissat B."/>
            <person name="Kuo A."/>
            <person name="Liang C."/>
            <person name="Lipzen A."/>
            <person name="Lutzoni F."/>
            <person name="Magnuson J."/>
            <person name="Mondo S."/>
            <person name="Nolan M."/>
            <person name="Ohm R."/>
            <person name="Pangilinan J."/>
            <person name="Park H.-J."/>
            <person name="Ramirez L."/>
            <person name="Alfaro M."/>
            <person name="Sun H."/>
            <person name="Tritt A."/>
            <person name="Yoshinaga Y."/>
            <person name="Zwiers L.-H."/>
            <person name="Turgeon B."/>
            <person name="Goodwin S."/>
            <person name="Spatafora J."/>
            <person name="Crous P."/>
            <person name="Grigoriev I."/>
        </authorList>
    </citation>
    <scope>NUCLEOTIDE SEQUENCE</scope>
    <source>
        <strain evidence="3">SCOH1-5</strain>
    </source>
</reference>
<dbReference type="AlphaFoldDB" id="A0A6A6F3F9"/>
<evidence type="ECO:0000313" key="3">
    <source>
        <dbReference type="EMBL" id="KAF2207844.1"/>
    </source>
</evidence>
<name>A0A6A6F3F9_9PEZI</name>
<dbReference type="OrthoDB" id="6431331at2759"/>
<dbReference type="PANTHER" id="PTHR37471">
    <property type="entry name" value="UNNAMED PRODUCT"/>
    <property type="match status" value="1"/>
</dbReference>
<keyword evidence="1" id="KW-1133">Transmembrane helix</keyword>
<evidence type="ECO:0000313" key="4">
    <source>
        <dbReference type="Proteomes" id="UP000799539"/>
    </source>
</evidence>
<evidence type="ECO:0000256" key="1">
    <source>
        <dbReference type="SAM" id="Phobius"/>
    </source>
</evidence>
<feature type="domain" description="AB hydrolase-1" evidence="2">
    <location>
        <begin position="308"/>
        <end position="395"/>
    </location>
</feature>
<gene>
    <name evidence="3" type="ORF">CERZMDRAFT_88299</name>
</gene>
<dbReference type="PANTHER" id="PTHR37471:SF1">
    <property type="entry name" value="AB HYDROLASE-1 DOMAIN-CONTAINING PROTEIN"/>
    <property type="match status" value="1"/>
</dbReference>
<protein>
    <recommendedName>
        <fullName evidence="2">AB hydrolase-1 domain-containing protein</fullName>
    </recommendedName>
</protein>
<dbReference type="InterPro" id="IPR029058">
    <property type="entry name" value="AB_hydrolase_fold"/>
</dbReference>
<keyword evidence="1" id="KW-0812">Transmembrane</keyword>
<dbReference type="InterPro" id="IPR000073">
    <property type="entry name" value="AB_hydrolase_1"/>
</dbReference>
<sequence>MLNPTPAEYVFIRICIWILGAIVPISALATLYSTIADTLPSLPTIPLPLRLYFAIETGFWVLFQLPLYHSIQEEARHPPLLSEEARRTLFARVTKDVEAADLEHHLRWWFRGAPLSAIGRDGVKDWLAWAFFEGRIDVSGAEDELERYTRQFESLLGHTFARGYGTATPIRLTLDKVELHGYRSLTWYTMVGIVDFSTYVRLWCSGYQHYRVPLKQFWRLFPCRPVALTARRLSPAQHLSYWYRPHTAKDRVPIVFIHGIGIGLYPYVDFLHELTSAEDDDKSQDGQIGVIALEIMPISFRVTHAALSRDDTCDEINTILQHHGWDKCVLIGHSYGTIIATHMLHDKALRPKISSMVLIDPVCFLLHTPDVAYNFTVRKPARANEWQLWYFASQDPGVAHTLGRRFFWSENVLWLDDLVPLMESTGLKMTASLAERDLIVNTEAVGRYISGSTSASYGTFAADWKHAELKGKGFEVIWNEDCDHGQVFDTKRNRIRLVEVVGNYCKDGA</sequence>
<keyword evidence="4" id="KW-1185">Reference proteome</keyword>
<dbReference type="SUPFAM" id="SSF53474">
    <property type="entry name" value="alpha/beta-Hydrolases"/>
    <property type="match status" value="1"/>
</dbReference>
<dbReference type="Pfam" id="PF00561">
    <property type="entry name" value="Abhydrolase_1"/>
    <property type="match status" value="1"/>
</dbReference>
<accession>A0A6A6F3F9</accession>
<feature type="transmembrane region" description="Helical" evidence="1">
    <location>
        <begin position="12"/>
        <end position="35"/>
    </location>
</feature>
<organism evidence="3 4">
    <name type="scientific">Cercospora zeae-maydis SCOH1-5</name>
    <dbReference type="NCBI Taxonomy" id="717836"/>
    <lineage>
        <taxon>Eukaryota</taxon>
        <taxon>Fungi</taxon>
        <taxon>Dikarya</taxon>
        <taxon>Ascomycota</taxon>
        <taxon>Pezizomycotina</taxon>
        <taxon>Dothideomycetes</taxon>
        <taxon>Dothideomycetidae</taxon>
        <taxon>Mycosphaerellales</taxon>
        <taxon>Mycosphaerellaceae</taxon>
        <taxon>Cercospora</taxon>
    </lineage>
</organism>
<dbReference type="Proteomes" id="UP000799539">
    <property type="component" value="Unassembled WGS sequence"/>
</dbReference>
<dbReference type="EMBL" id="ML992700">
    <property type="protein sequence ID" value="KAF2207844.1"/>
    <property type="molecule type" value="Genomic_DNA"/>
</dbReference>
<proteinExistence type="predicted"/>
<dbReference type="Gene3D" id="3.40.50.1820">
    <property type="entry name" value="alpha/beta hydrolase"/>
    <property type="match status" value="1"/>
</dbReference>